<keyword evidence="3" id="KW-0418">Kinase</keyword>
<proteinExistence type="predicted"/>
<evidence type="ECO:0000256" key="1">
    <source>
        <dbReference type="SAM" id="MobiDB-lite"/>
    </source>
</evidence>
<dbReference type="Proteomes" id="UP000246894">
    <property type="component" value="Chromosome"/>
</dbReference>
<gene>
    <name evidence="3" type="ORF">AURMO_00918</name>
</gene>
<evidence type="ECO:0000259" key="2">
    <source>
        <dbReference type="Pfam" id="PF13224"/>
    </source>
</evidence>
<dbReference type="RefSeq" id="WP_110233459.1">
    <property type="nucleotide sequence ID" value="NZ_CP023994.1"/>
</dbReference>
<dbReference type="AlphaFoldDB" id="A0A2Z3RYB9"/>
<dbReference type="InterPro" id="IPR011009">
    <property type="entry name" value="Kinase-like_dom_sf"/>
</dbReference>
<sequence length="445" mass="50408">MSGSLNITAATVEPGLLALPWDIPLENWPDDTITALPKGISRHIVRFAQLDGYVIAIKETTDEMAQGEYDMLRNLQKIEVPCVEPVAVIQGRTDSEGNPLPSALVTRHLKFSMPFRALYSTTLRPETAQRLVDSLALLLVRLHNVGFFWGDVSLSNTLFRRDAGSFAAYLVDAETGRLYDSLTKGQREHDLEIARVNIAGELMDIQAGGKLDAAIDPVATSDRIMASYDTLWHELNDPELLEQNELWKINKRVQRLNDLGFDIEELSIKTDADGTKVKIQPKVVDSGHHARRLLRLTGLDTEENQARRLLNDLDSYAATVSLLNLDEEVVAHLWLTRVFEPVIRAVPENLDSKLEPAEVFHQVLEHRWFMSQEQARDVPLNEAVRDYIENVLQYRRDEEVVINPPTGTFTAAVDIIRDEDDFEYNDEPMPPRGADEPVRDWRDLV</sequence>
<keyword evidence="4" id="KW-1185">Reference proteome</keyword>
<dbReference type="SUPFAM" id="SSF56112">
    <property type="entry name" value="Protein kinase-like (PK-like)"/>
    <property type="match status" value="1"/>
</dbReference>
<reference evidence="3 4" key="1">
    <citation type="submission" date="2017-10" db="EMBL/GenBank/DDBJ databases">
        <title>Genome of an Actinobacterium that displays light-enhanced growth.</title>
        <authorList>
            <person name="Maresca J.A."/>
            <person name="Hempel P."/>
            <person name="Shevchenko O."/>
            <person name="Miller K.J."/>
            <person name="Hahn M.W."/>
        </authorList>
    </citation>
    <scope>NUCLEOTIDE SEQUENCE [LARGE SCALE GENOMIC DNA]</scope>
    <source>
        <strain evidence="3 4">MWH-Mo1</strain>
    </source>
</reference>
<evidence type="ECO:0000313" key="3">
    <source>
        <dbReference type="EMBL" id="AWR21521.1"/>
    </source>
</evidence>
<feature type="compositionally biased region" description="Basic and acidic residues" evidence="1">
    <location>
        <begin position="433"/>
        <end position="445"/>
    </location>
</feature>
<evidence type="ECO:0000313" key="4">
    <source>
        <dbReference type="Proteomes" id="UP000246894"/>
    </source>
</evidence>
<dbReference type="Pfam" id="PF06293">
    <property type="entry name" value="Kdo"/>
    <property type="match status" value="1"/>
</dbReference>
<name>A0A2Z3RYB9_9MICO</name>
<feature type="domain" description="DUF4032" evidence="2">
    <location>
        <begin position="231"/>
        <end position="392"/>
    </location>
</feature>
<dbReference type="EMBL" id="CP023994">
    <property type="protein sequence ID" value="AWR21521.1"/>
    <property type="molecule type" value="Genomic_DNA"/>
</dbReference>
<dbReference type="KEGG" id="aum:AURMO_00918"/>
<dbReference type="OrthoDB" id="1550523at2"/>
<organism evidence="3 4">
    <name type="scientific">Aurantimicrobium photophilum</name>
    <dbReference type="NCBI Taxonomy" id="1987356"/>
    <lineage>
        <taxon>Bacteria</taxon>
        <taxon>Bacillati</taxon>
        <taxon>Actinomycetota</taxon>
        <taxon>Actinomycetes</taxon>
        <taxon>Micrococcales</taxon>
        <taxon>Microbacteriaceae</taxon>
        <taxon>Aurantimicrobium</taxon>
    </lineage>
</organism>
<feature type="region of interest" description="Disordered" evidence="1">
    <location>
        <begin position="422"/>
        <end position="445"/>
    </location>
</feature>
<dbReference type="GO" id="GO:0016301">
    <property type="term" value="F:kinase activity"/>
    <property type="evidence" value="ECO:0007669"/>
    <property type="project" value="UniProtKB-KW"/>
</dbReference>
<dbReference type="InterPro" id="IPR025111">
    <property type="entry name" value="DUF4032"/>
</dbReference>
<dbReference type="Pfam" id="PF13224">
    <property type="entry name" value="DUF4032"/>
    <property type="match status" value="1"/>
</dbReference>
<protein>
    <submittedName>
        <fullName evidence="3">Lipopolysaccharide kinase (Kdo/WaaP) family protein</fullName>
    </submittedName>
</protein>
<keyword evidence="3" id="KW-0808">Transferase</keyword>
<accession>A0A2Z3RYB9</accession>